<accession>A0A0E9WS58</accession>
<reference evidence="1" key="1">
    <citation type="submission" date="2014-11" db="EMBL/GenBank/DDBJ databases">
        <authorList>
            <person name="Amaro Gonzalez C."/>
        </authorList>
    </citation>
    <scope>NUCLEOTIDE SEQUENCE</scope>
</reference>
<evidence type="ECO:0000313" key="1">
    <source>
        <dbReference type="EMBL" id="JAH92293.1"/>
    </source>
</evidence>
<protein>
    <submittedName>
        <fullName evidence="1">Uncharacterized protein</fullName>
    </submittedName>
</protein>
<name>A0A0E9WS58_ANGAN</name>
<dbReference type="EMBL" id="GBXM01016284">
    <property type="protein sequence ID" value="JAH92293.1"/>
    <property type="molecule type" value="Transcribed_RNA"/>
</dbReference>
<reference evidence="1" key="2">
    <citation type="journal article" date="2015" name="Fish Shellfish Immunol.">
        <title>Early steps in the European eel (Anguilla anguilla)-Vibrio vulnificus interaction in the gills: Role of the RtxA13 toxin.</title>
        <authorList>
            <person name="Callol A."/>
            <person name="Pajuelo D."/>
            <person name="Ebbesson L."/>
            <person name="Teles M."/>
            <person name="MacKenzie S."/>
            <person name="Amaro C."/>
        </authorList>
    </citation>
    <scope>NUCLEOTIDE SEQUENCE</scope>
</reference>
<proteinExistence type="predicted"/>
<organism evidence="1">
    <name type="scientific">Anguilla anguilla</name>
    <name type="common">European freshwater eel</name>
    <name type="synonym">Muraena anguilla</name>
    <dbReference type="NCBI Taxonomy" id="7936"/>
    <lineage>
        <taxon>Eukaryota</taxon>
        <taxon>Metazoa</taxon>
        <taxon>Chordata</taxon>
        <taxon>Craniata</taxon>
        <taxon>Vertebrata</taxon>
        <taxon>Euteleostomi</taxon>
        <taxon>Actinopterygii</taxon>
        <taxon>Neopterygii</taxon>
        <taxon>Teleostei</taxon>
        <taxon>Anguilliformes</taxon>
        <taxon>Anguillidae</taxon>
        <taxon>Anguilla</taxon>
    </lineage>
</organism>
<dbReference type="AlphaFoldDB" id="A0A0E9WS58"/>
<sequence>MVDSPLGLYYAASPPTTTFSLFPLRFSTKLPLTQGLSNATPGTADGVGPENLVKLVNMPLIIKNVNLLQMH</sequence>